<sequence>MEMIIGISFLLLTIIGVVLLVKANKKDRETERPPEEVVTPPSDCCGAHEICEFDQMKMNESVVEYYDDEELDDYKNIDEQAYTNNQIEQFREVLYTLKTDEIKYWLLSIERRHIQLPAILKSEARMLMAEV</sequence>
<proteinExistence type="predicted"/>
<dbReference type="EMBL" id="CP048409">
    <property type="protein sequence ID" value="QIA07391.1"/>
    <property type="molecule type" value="Genomic_DNA"/>
</dbReference>
<dbReference type="RefSeq" id="WP_163345314.1">
    <property type="nucleotide sequence ID" value="NZ_CP048409.1"/>
</dbReference>
<accession>A0A6C0REA7</accession>
<gene>
    <name evidence="1" type="ORF">G0Q07_06465</name>
</gene>
<keyword evidence="2" id="KW-1185">Reference proteome</keyword>
<evidence type="ECO:0000313" key="1">
    <source>
        <dbReference type="EMBL" id="QIA07391.1"/>
    </source>
</evidence>
<dbReference type="KEGG" id="drc:G0Q07_06465"/>
<reference evidence="1 2" key="1">
    <citation type="submission" date="2020-02" db="EMBL/GenBank/DDBJ databases">
        <title>Genome sequencing for Draconibacterium sp. strain M1.</title>
        <authorList>
            <person name="Park S.-J."/>
        </authorList>
    </citation>
    <scope>NUCLEOTIDE SEQUENCE [LARGE SCALE GENOMIC DNA]</scope>
    <source>
        <strain evidence="1 2">M1</strain>
    </source>
</reference>
<name>A0A6C0REA7_9BACT</name>
<evidence type="ECO:0000313" key="2">
    <source>
        <dbReference type="Proteomes" id="UP000474630"/>
    </source>
</evidence>
<protein>
    <recommendedName>
        <fullName evidence="3">Phospholipase</fullName>
    </recommendedName>
</protein>
<evidence type="ECO:0008006" key="3">
    <source>
        <dbReference type="Google" id="ProtNLM"/>
    </source>
</evidence>
<dbReference type="Proteomes" id="UP000474630">
    <property type="component" value="Chromosome"/>
</dbReference>
<organism evidence="1 2">
    <name type="scientific">Draconibacterium halophilum</name>
    <dbReference type="NCBI Taxonomy" id="2706887"/>
    <lineage>
        <taxon>Bacteria</taxon>
        <taxon>Pseudomonadati</taxon>
        <taxon>Bacteroidota</taxon>
        <taxon>Bacteroidia</taxon>
        <taxon>Marinilabiliales</taxon>
        <taxon>Prolixibacteraceae</taxon>
        <taxon>Draconibacterium</taxon>
    </lineage>
</organism>
<dbReference type="AlphaFoldDB" id="A0A6C0REA7"/>